<protein>
    <submittedName>
        <fullName evidence="3">GAF domain-containing protein</fullName>
    </submittedName>
</protein>
<keyword evidence="2" id="KW-1185">Reference proteome</keyword>
<evidence type="ECO:0000313" key="2">
    <source>
        <dbReference type="Proteomes" id="UP000272942"/>
    </source>
</evidence>
<dbReference type="AlphaFoldDB" id="A0A183AC57"/>
<organism evidence="3">
    <name type="scientific">Echinostoma caproni</name>
    <dbReference type="NCBI Taxonomy" id="27848"/>
    <lineage>
        <taxon>Eukaryota</taxon>
        <taxon>Metazoa</taxon>
        <taxon>Spiralia</taxon>
        <taxon>Lophotrochozoa</taxon>
        <taxon>Platyhelminthes</taxon>
        <taxon>Trematoda</taxon>
        <taxon>Digenea</taxon>
        <taxon>Plagiorchiida</taxon>
        <taxon>Echinostomata</taxon>
        <taxon>Echinostomatoidea</taxon>
        <taxon>Echinostomatidae</taxon>
        <taxon>Echinostoma</taxon>
    </lineage>
</organism>
<reference evidence="3" key="1">
    <citation type="submission" date="2016-06" db="UniProtKB">
        <authorList>
            <consortium name="WormBaseParasite"/>
        </authorList>
    </citation>
    <scope>IDENTIFICATION</scope>
</reference>
<dbReference type="EMBL" id="UZAN01041404">
    <property type="protein sequence ID" value="VDP72929.1"/>
    <property type="molecule type" value="Genomic_DNA"/>
</dbReference>
<accession>A0A183AC57</accession>
<gene>
    <name evidence="1" type="ORF">ECPE_LOCUS4542</name>
</gene>
<reference evidence="1 2" key="2">
    <citation type="submission" date="2018-11" db="EMBL/GenBank/DDBJ databases">
        <authorList>
            <consortium name="Pathogen Informatics"/>
        </authorList>
    </citation>
    <scope>NUCLEOTIDE SEQUENCE [LARGE SCALE GENOMIC DNA]</scope>
    <source>
        <strain evidence="1 2">Egypt</strain>
    </source>
</reference>
<dbReference type="OrthoDB" id="6244592at2759"/>
<dbReference type="WBParaSite" id="ECPE_0000455401-mRNA-1">
    <property type="protein sequence ID" value="ECPE_0000455401-mRNA-1"/>
    <property type="gene ID" value="ECPE_0000455401"/>
</dbReference>
<dbReference type="PANTHER" id="PTHR46788:SF1">
    <property type="entry name" value="EF-HAND CALCIUM-BINDING DOMAIN-CONTAINING PROTEIN 5"/>
    <property type="match status" value="1"/>
</dbReference>
<dbReference type="Proteomes" id="UP000272942">
    <property type="component" value="Unassembled WGS sequence"/>
</dbReference>
<evidence type="ECO:0000313" key="1">
    <source>
        <dbReference type="EMBL" id="VDP72929.1"/>
    </source>
</evidence>
<evidence type="ECO:0000313" key="3">
    <source>
        <dbReference type="WBParaSite" id="ECPE_0000455401-mRNA-1"/>
    </source>
</evidence>
<sequence>MQNGELVPSVCLLAGANLAQSGPPFSFELNMPIPIFLSLLCPKGVVNRLGRAYSLVRAHRSFAHTVRAGFEWLSYHLPNVDRMVFYFCQDCESLVNSTNSGPVERTCYLELAVMKNGFEPAVLQQAPSEVHRTDSTFMNYLFTVADTSEPYEINLFGTRHVVLPIRDSDNVAFGLIDIYGRPMNEHHACQSSEQEPERLNTLLGILSVTSRELMHKTGTEIVNLPLGLDESETGETELELKPDDKTDAVDPFKTEAAFERLVLAEFHKACCSLTDEVFAELSTYTEPPSVIVEIVDAFFSLVDPENQAIERCHTEQWNEYRSILMDVNWHDRIDYFDPNKPYVEIVLKKIEHLFSASLALMLM</sequence>
<dbReference type="PANTHER" id="PTHR46788">
    <property type="entry name" value="EF-HAND CALCIUM-BINDING DOMAIN-CONTAINING PROTEIN 5"/>
    <property type="match status" value="1"/>
</dbReference>
<name>A0A183AC57_9TREM</name>
<proteinExistence type="predicted"/>
<dbReference type="Gene3D" id="1.20.920.20">
    <property type="match status" value="1"/>
</dbReference>